<dbReference type="EMBL" id="JEMT01010237">
    <property type="protein sequence ID" value="EXX77736.1"/>
    <property type="molecule type" value="Genomic_DNA"/>
</dbReference>
<comment type="caution">
    <text evidence="4">The sequence shown here is derived from an EMBL/GenBank/DDBJ whole genome shotgun (WGS) entry which is preliminary data.</text>
</comment>
<feature type="compositionally biased region" description="Polar residues" evidence="1">
    <location>
        <begin position="380"/>
        <end position="390"/>
    </location>
</feature>
<dbReference type="Gene3D" id="2.120.10.80">
    <property type="entry name" value="Kelch-type beta propeller"/>
    <property type="match status" value="2"/>
</dbReference>
<dbReference type="PANTHER" id="PTHR23244">
    <property type="entry name" value="KELCH REPEAT DOMAIN"/>
    <property type="match status" value="1"/>
</dbReference>
<evidence type="ECO:0000313" key="5">
    <source>
        <dbReference type="Proteomes" id="UP000022910"/>
    </source>
</evidence>
<feature type="compositionally biased region" description="Low complexity" evidence="1">
    <location>
        <begin position="365"/>
        <end position="379"/>
    </location>
</feature>
<gene>
    <name evidence="4" type="ORF">RirG_021120</name>
</gene>
<evidence type="ECO:0000256" key="2">
    <source>
        <dbReference type="SAM" id="Phobius"/>
    </source>
</evidence>
<evidence type="ECO:0000256" key="1">
    <source>
        <dbReference type="SAM" id="MobiDB-lite"/>
    </source>
</evidence>
<feature type="compositionally biased region" description="Polar residues" evidence="1">
    <location>
        <begin position="493"/>
        <end position="507"/>
    </location>
</feature>
<evidence type="ECO:0000256" key="3">
    <source>
        <dbReference type="SAM" id="SignalP"/>
    </source>
</evidence>
<keyword evidence="2" id="KW-0472">Membrane</keyword>
<name>A0A015LYG4_RHIIW</name>
<feature type="compositionally biased region" description="Polar residues" evidence="1">
    <location>
        <begin position="518"/>
        <end position="536"/>
    </location>
</feature>
<dbReference type="Proteomes" id="UP000022910">
    <property type="component" value="Unassembled WGS sequence"/>
</dbReference>
<feature type="region of interest" description="Disordered" evidence="1">
    <location>
        <begin position="351"/>
        <end position="390"/>
    </location>
</feature>
<dbReference type="SUPFAM" id="SSF117281">
    <property type="entry name" value="Kelch motif"/>
    <property type="match status" value="1"/>
</dbReference>
<feature type="compositionally biased region" description="Pro residues" evidence="1">
    <location>
        <begin position="538"/>
        <end position="547"/>
    </location>
</feature>
<dbReference type="Pfam" id="PF24681">
    <property type="entry name" value="Kelch_KLHDC2_KLHL20_DRC7"/>
    <property type="match status" value="1"/>
</dbReference>
<evidence type="ECO:0000313" key="4">
    <source>
        <dbReference type="EMBL" id="EXX77736.1"/>
    </source>
</evidence>
<keyword evidence="2" id="KW-1133">Transmembrane helix</keyword>
<keyword evidence="3" id="KW-0732">Signal</keyword>
<feature type="chain" id="PRO_5001475108" evidence="3">
    <location>
        <begin position="28"/>
        <end position="547"/>
    </location>
</feature>
<keyword evidence="2" id="KW-0812">Transmembrane</keyword>
<feature type="signal peptide" evidence="3">
    <location>
        <begin position="1"/>
        <end position="27"/>
    </location>
</feature>
<dbReference type="InterPro" id="IPR015915">
    <property type="entry name" value="Kelch-typ_b-propeller"/>
</dbReference>
<dbReference type="OrthoDB" id="432528at2759"/>
<organism evidence="4 5">
    <name type="scientific">Rhizophagus irregularis (strain DAOM 197198w)</name>
    <name type="common">Glomus intraradices</name>
    <dbReference type="NCBI Taxonomy" id="1432141"/>
    <lineage>
        <taxon>Eukaryota</taxon>
        <taxon>Fungi</taxon>
        <taxon>Fungi incertae sedis</taxon>
        <taxon>Mucoromycota</taxon>
        <taxon>Glomeromycotina</taxon>
        <taxon>Glomeromycetes</taxon>
        <taxon>Glomerales</taxon>
        <taxon>Glomeraceae</taxon>
        <taxon>Rhizophagus</taxon>
    </lineage>
</organism>
<dbReference type="AlphaFoldDB" id="A0A015LYG4"/>
<reference evidence="4 5" key="1">
    <citation type="submission" date="2014-02" db="EMBL/GenBank/DDBJ databases">
        <title>Single nucleus genome sequencing reveals high similarity among nuclei of an endomycorrhizal fungus.</title>
        <authorList>
            <person name="Lin K."/>
            <person name="Geurts R."/>
            <person name="Zhang Z."/>
            <person name="Limpens E."/>
            <person name="Saunders D.G."/>
            <person name="Mu D."/>
            <person name="Pang E."/>
            <person name="Cao H."/>
            <person name="Cha H."/>
            <person name="Lin T."/>
            <person name="Zhou Q."/>
            <person name="Shang Y."/>
            <person name="Li Y."/>
            <person name="Ivanov S."/>
            <person name="Sharma T."/>
            <person name="Velzen R.V."/>
            <person name="Ruijter N.D."/>
            <person name="Aanen D.K."/>
            <person name="Win J."/>
            <person name="Kamoun S."/>
            <person name="Bisseling T."/>
            <person name="Huang S."/>
        </authorList>
    </citation>
    <scope>NUCLEOTIDE SEQUENCE [LARGE SCALE GENOMIC DNA]</scope>
    <source>
        <strain evidence="5">DAOM197198w</strain>
    </source>
</reference>
<dbReference type="PANTHER" id="PTHR23244:SF456">
    <property type="entry name" value="MULTIPLE EPIDERMAL GROWTH FACTOR-LIKE DOMAINS PROTEIN 8"/>
    <property type="match status" value="1"/>
</dbReference>
<accession>A0A015LYG4</accession>
<sequence length="547" mass="60071">MGYKILNHHLMLILLIQLLLWVTIINGQFMPGPRIGHTVNMVLGKIYVIGGYNFSASIPQISDAFYLSGDPLIWTDLNSQGANIPFKFGHTANVGGPNQDLIFIIGGGPSMNSVYQFDIKTNKLSVIGNAPEPNRAFMSSVINGGKIYLFGGNDFSNPDTFFNDLYIFDTTSLNWAAGSLINAPPPTNKLTATLVNGIIYYIGGMQMNNLHTPMTDIYQYDTVTNIWSLKIATLALGGGPGPRFGHTAVLVGGKICIFGGIYLNFQSPNEPIATLDVFTLQWSIPQFKNPSLPNLPNLVYHTATQIQNLMFVAFGNDTKIPTDGFNGLNNNFYLFDFDKLQWSIIPPTAFVQSNPSSNPSPNPSTNPSTNPSPTKTTSSGAPTFTLPTKSTVTPTILPTIEEQASNKPVIVGLSVGIVLVGSAAIGALIFVFYRRKKRKEFDDTSTSNGQIPFNQFDQRSSLYPNQQQYAPDQFPNQYQQFTPQQRISNFNNLSQPQEYSGQDSILQIPSDGEDRFSNHTSNYYPGSETYPYTQGSEIPPPPPPKTP</sequence>
<keyword evidence="5" id="KW-1185">Reference proteome</keyword>
<protein>
    <submittedName>
        <fullName evidence="4">Kel2p</fullName>
    </submittedName>
</protein>
<proteinExistence type="predicted"/>
<feature type="transmembrane region" description="Helical" evidence="2">
    <location>
        <begin position="409"/>
        <end position="433"/>
    </location>
</feature>
<feature type="region of interest" description="Disordered" evidence="1">
    <location>
        <begin position="493"/>
        <end position="547"/>
    </location>
</feature>
<dbReference type="HOGENOM" id="CLU_019030_6_0_1"/>